<proteinExistence type="predicted"/>
<name>A0ABQ8UBA2_9EUKA</name>
<dbReference type="EMBL" id="JAPMOS010000144">
    <property type="protein sequence ID" value="KAJ4454609.1"/>
    <property type="molecule type" value="Genomic_DNA"/>
</dbReference>
<dbReference type="InterPro" id="IPR032675">
    <property type="entry name" value="LRR_dom_sf"/>
</dbReference>
<comment type="caution">
    <text evidence="1">The sequence shown here is derived from an EMBL/GenBank/DDBJ whole genome shotgun (WGS) entry which is preliminary data.</text>
</comment>
<organism evidence="1 2">
    <name type="scientific">Paratrimastix pyriformis</name>
    <dbReference type="NCBI Taxonomy" id="342808"/>
    <lineage>
        <taxon>Eukaryota</taxon>
        <taxon>Metamonada</taxon>
        <taxon>Preaxostyla</taxon>
        <taxon>Paratrimastigidae</taxon>
        <taxon>Paratrimastix</taxon>
    </lineage>
</organism>
<sequence length="919" mass="99809">MDEQGFLPLELLNALIQFSAFPLRAYCQLIAINHTTRRILRGSLRSISFVPPDDDFQTTKGFVQFTRPLSTDTLVALAGPCLGLVDIRFWEKQPLTKCGRNPGSWIARVFHPSIRSLHCPSLAGWAPDAIFTVLERLRPLEELTLPVESAAFGAHLFQVLADAHHLASIRKLCLIPINVPAGSLDYSPLRACANLTHISVPEAVPENIPLAKLEQFEDFSECQQSDCATLLASPVLKTFRTYVSQLFVCNSQVSDSITELSIPDGTLAPTFPAHPGLTVLRMGRASATALLTIAAALPNLCELGLILASWSDLPPGLVDRLTSLTVNDPDDGSFDGAGLEEIPSARLEYLDLSCFVDCPFMALECPRLRTLCLPRSSQSAVGRCVVELHCPRLERLVRVCPTTELRLPDGPLAHLHTIDCTQLPFLAHRRPIGSPSEHPEPNLAKASPTWLGMLLQMPALRSLNGLAVGLVPLLAAVCGGFLVPPRLTALRRLTFACKASTVPSALDLPLGASLEFLELVLLDEMSGPAPRCHLSLSLSGVSLTHLLITTWYDTHLQLDCPRLRHLSISCLGNGNAHLPQQFLVPLSLRTVRLGACAYLATPALLSLLTPALTELFLQLPQNNKGNKGWGRALSDVLRANAFPRLEVLTVVGIDAQGGKKVPTGTLSILAPPSLRALALDTALPELVLSGGEGLEELSIWGKTLRKTPRQPSSCDHSSKRVLLDARTINILSVVAFFYPSKIDLSLSRRGRRLLKEASHPAFVYSSRNNLQDRKSLMASETATVQYVVSPGTQLIFLNNVRMVGGEIYPEFRLSPLFSFARGFISMAVDGSPVLKLTTNQPCKINVSLLAPGPHIFVMQCFDSFSGTPVGLPAQQQFFISGQVMPPMPGGMQVTTTAPGMQFQAPGVTMTMQQSSDFKM</sequence>
<dbReference type="Proteomes" id="UP001141327">
    <property type="component" value="Unassembled WGS sequence"/>
</dbReference>
<gene>
    <name evidence="1" type="ORF">PAPYR_10625</name>
</gene>
<evidence type="ECO:0000313" key="2">
    <source>
        <dbReference type="Proteomes" id="UP001141327"/>
    </source>
</evidence>
<reference evidence="1" key="1">
    <citation type="journal article" date="2022" name="bioRxiv">
        <title>Genomics of Preaxostyla Flagellates Illuminates Evolutionary Transitions and the Path Towards Mitochondrial Loss.</title>
        <authorList>
            <person name="Novak L.V.F."/>
            <person name="Treitli S.C."/>
            <person name="Pyrih J."/>
            <person name="Halakuc P."/>
            <person name="Pipaliya S.V."/>
            <person name="Vacek V."/>
            <person name="Brzon O."/>
            <person name="Soukal P."/>
            <person name="Eme L."/>
            <person name="Dacks J.B."/>
            <person name="Karnkowska A."/>
            <person name="Elias M."/>
            <person name="Hampl V."/>
        </authorList>
    </citation>
    <scope>NUCLEOTIDE SEQUENCE</scope>
    <source>
        <strain evidence="1">RCP-MX</strain>
    </source>
</reference>
<evidence type="ECO:0000313" key="1">
    <source>
        <dbReference type="EMBL" id="KAJ4454609.1"/>
    </source>
</evidence>
<protein>
    <submittedName>
        <fullName evidence="1">Uncharacterized protein</fullName>
    </submittedName>
</protein>
<dbReference type="Gene3D" id="3.80.10.10">
    <property type="entry name" value="Ribonuclease Inhibitor"/>
    <property type="match status" value="2"/>
</dbReference>
<accession>A0ABQ8UBA2</accession>
<keyword evidence="2" id="KW-1185">Reference proteome</keyword>